<dbReference type="EMBL" id="JASITI010000033">
    <property type="protein sequence ID" value="MDK9498668.1"/>
    <property type="molecule type" value="Genomic_DNA"/>
</dbReference>
<evidence type="ECO:0008006" key="4">
    <source>
        <dbReference type="Google" id="ProtNLM"/>
    </source>
</evidence>
<sequence length="97" mass="9413">MTKTQRMLAAFALAGAAAGLAAPAASAAPLDAAPLSLPDLPAAAPGMPAGAQPSVPEIGARVSQGANQLNQLMTLPDQLSPVIAPVQPLLGLAGAIQ</sequence>
<dbReference type="Proteomes" id="UP001223390">
    <property type="component" value="Unassembled WGS sequence"/>
</dbReference>
<evidence type="ECO:0000313" key="2">
    <source>
        <dbReference type="EMBL" id="MDK9498668.1"/>
    </source>
</evidence>
<dbReference type="RefSeq" id="WP_125819160.1">
    <property type="nucleotide sequence ID" value="NZ_JASITI010000033.1"/>
</dbReference>
<name>A0ABT7GYF9_9ACTN</name>
<organism evidence="2 3">
    <name type="scientific">Streptomyces katrae</name>
    <dbReference type="NCBI Taxonomy" id="68223"/>
    <lineage>
        <taxon>Bacteria</taxon>
        <taxon>Bacillati</taxon>
        <taxon>Actinomycetota</taxon>
        <taxon>Actinomycetes</taxon>
        <taxon>Kitasatosporales</taxon>
        <taxon>Streptomycetaceae</taxon>
        <taxon>Streptomyces</taxon>
    </lineage>
</organism>
<keyword evidence="1" id="KW-0732">Signal</keyword>
<feature type="signal peptide" evidence="1">
    <location>
        <begin position="1"/>
        <end position="27"/>
    </location>
</feature>
<comment type="caution">
    <text evidence="2">The sequence shown here is derived from an EMBL/GenBank/DDBJ whole genome shotgun (WGS) entry which is preliminary data.</text>
</comment>
<gene>
    <name evidence="2" type="ORF">QEZ40_003860</name>
</gene>
<evidence type="ECO:0000256" key="1">
    <source>
        <dbReference type="SAM" id="SignalP"/>
    </source>
</evidence>
<proteinExistence type="predicted"/>
<protein>
    <recommendedName>
        <fullName evidence="4">Secreted protein</fullName>
    </recommendedName>
</protein>
<accession>A0ABT7GYF9</accession>
<evidence type="ECO:0000313" key="3">
    <source>
        <dbReference type="Proteomes" id="UP001223390"/>
    </source>
</evidence>
<keyword evidence="3" id="KW-1185">Reference proteome</keyword>
<feature type="chain" id="PRO_5046272592" description="Secreted protein" evidence="1">
    <location>
        <begin position="28"/>
        <end position="97"/>
    </location>
</feature>
<reference evidence="2 3" key="1">
    <citation type="submission" date="2023-05" db="EMBL/GenBank/DDBJ databases">
        <title>Sequencing and Assembly of Streptomyces sp. NP73.</title>
        <authorList>
            <person name="Konwar A.N."/>
            <person name="Saikia K."/>
            <person name="Thakur D."/>
        </authorList>
    </citation>
    <scope>NUCLEOTIDE SEQUENCE [LARGE SCALE GENOMIC DNA]</scope>
    <source>
        <strain evidence="2 3">NP73</strain>
    </source>
</reference>